<dbReference type="InterPro" id="IPR008462">
    <property type="entry name" value="CsbD"/>
</dbReference>
<evidence type="ECO:0000259" key="3">
    <source>
        <dbReference type="Pfam" id="PF05532"/>
    </source>
</evidence>
<evidence type="ECO:0000256" key="2">
    <source>
        <dbReference type="SAM" id="MobiDB-lite"/>
    </source>
</evidence>
<dbReference type="Pfam" id="PF05532">
    <property type="entry name" value="CsbD"/>
    <property type="match status" value="1"/>
</dbReference>
<feature type="compositionally biased region" description="Basic and acidic residues" evidence="2">
    <location>
        <begin position="34"/>
        <end position="73"/>
    </location>
</feature>
<feature type="domain" description="CsbD-like" evidence="3">
    <location>
        <begin position="4"/>
        <end position="55"/>
    </location>
</feature>
<dbReference type="Gene3D" id="1.10.1470.10">
    <property type="entry name" value="YjbJ"/>
    <property type="match status" value="1"/>
</dbReference>
<comment type="similarity">
    <text evidence="1">Belongs to the UPF0337 (CsbD) family.</text>
</comment>
<dbReference type="Proteomes" id="UP000500826">
    <property type="component" value="Chromosome"/>
</dbReference>
<accession>A0ABX6P2A9</accession>
<dbReference type="InterPro" id="IPR036629">
    <property type="entry name" value="YjbJ_sf"/>
</dbReference>
<evidence type="ECO:0000313" key="4">
    <source>
        <dbReference type="EMBL" id="QJW84254.1"/>
    </source>
</evidence>
<evidence type="ECO:0000256" key="1">
    <source>
        <dbReference type="ARBA" id="ARBA00009129"/>
    </source>
</evidence>
<protein>
    <submittedName>
        <fullName evidence="4">CsbD family protein</fullName>
    </submittedName>
</protein>
<dbReference type="SUPFAM" id="SSF69047">
    <property type="entry name" value="Hypothetical protein YjbJ"/>
    <property type="match status" value="1"/>
</dbReference>
<name>A0ABX6P2A9_9BURK</name>
<evidence type="ECO:0000313" key="5">
    <source>
        <dbReference type="Proteomes" id="UP000500826"/>
    </source>
</evidence>
<dbReference type="EMBL" id="CP053418">
    <property type="protein sequence ID" value="QJW84254.1"/>
    <property type="molecule type" value="Genomic_DNA"/>
</dbReference>
<reference evidence="4 5" key="1">
    <citation type="submission" date="2020-05" db="EMBL/GenBank/DDBJ databases">
        <title>Ramlibacter rhizophilus sp. nov., isolated from rhizosphere soil of national flower Mugunghwa from South Korea.</title>
        <authorList>
            <person name="Zheng-Fei Y."/>
            <person name="Huan T."/>
        </authorList>
    </citation>
    <scope>NUCLEOTIDE SEQUENCE [LARGE SCALE GENOMIC DNA]</scope>
    <source>
        <strain evidence="4 5">H242</strain>
    </source>
</reference>
<sequence>MNKDQAKGVGKQITGEVKEQIGKLTGDTSTRVRGHAEEAEGKLQKGLGDAKEVVRHHERELEADRQRKLDIDR</sequence>
<keyword evidence="5" id="KW-1185">Reference proteome</keyword>
<proteinExistence type="inferred from homology"/>
<feature type="region of interest" description="Disordered" evidence="2">
    <location>
        <begin position="24"/>
        <end position="73"/>
    </location>
</feature>
<organism evidence="4 5">
    <name type="scientific">Ramlibacter terrae</name>
    <dbReference type="NCBI Taxonomy" id="2732511"/>
    <lineage>
        <taxon>Bacteria</taxon>
        <taxon>Pseudomonadati</taxon>
        <taxon>Pseudomonadota</taxon>
        <taxon>Betaproteobacteria</taxon>
        <taxon>Burkholderiales</taxon>
        <taxon>Comamonadaceae</taxon>
        <taxon>Ramlibacter</taxon>
    </lineage>
</organism>
<gene>
    <name evidence="4" type="ORF">HK414_11600</name>
</gene>